<proteinExistence type="predicted"/>
<evidence type="ECO:0000313" key="2">
    <source>
        <dbReference type="Proteomes" id="UP000221852"/>
    </source>
</evidence>
<comment type="caution">
    <text evidence="1">The sequence shown here is derived from an EMBL/GenBank/DDBJ whole genome shotgun (WGS) entry which is preliminary data.</text>
</comment>
<dbReference type="AlphaFoldDB" id="A0A2C6BII2"/>
<accession>A0A2C6BII2</accession>
<organism evidence="1 2">
    <name type="scientific">Fusobacterium nucleatum subsp. polymorphum</name>
    <name type="common">Fusobacterium polymorphum</name>
    <dbReference type="NCBI Taxonomy" id="76857"/>
    <lineage>
        <taxon>Bacteria</taxon>
        <taxon>Fusobacteriati</taxon>
        <taxon>Fusobacteriota</taxon>
        <taxon>Fusobacteriia</taxon>
        <taxon>Fusobacteriales</taxon>
        <taxon>Fusobacteriaceae</taxon>
        <taxon>Fusobacterium</taxon>
    </lineage>
</organism>
<gene>
    <name evidence="1" type="ORF">CBG59_11175</name>
</gene>
<sequence length="73" mass="8776">MSTIKINMPFEKWVEVQKEFQEVNEMLSDNEKLDFEKYKYCSSYGRLLCHLYLIKTGTIKTLKEPEFYNKKGV</sequence>
<name>A0A2C6BII2_FUSNP</name>
<dbReference type="Proteomes" id="UP000221852">
    <property type="component" value="Unassembled WGS sequence"/>
</dbReference>
<dbReference type="EMBL" id="NIRQ01000001">
    <property type="protein sequence ID" value="PHI14189.1"/>
    <property type="molecule type" value="Genomic_DNA"/>
</dbReference>
<evidence type="ECO:0000313" key="1">
    <source>
        <dbReference type="EMBL" id="PHI14189.1"/>
    </source>
</evidence>
<protein>
    <submittedName>
        <fullName evidence="1">Uncharacterized protein</fullName>
    </submittedName>
</protein>
<dbReference type="RefSeq" id="WP_098995060.1">
    <property type="nucleotide sequence ID" value="NZ_CP084159.1"/>
</dbReference>
<reference evidence="1 2" key="1">
    <citation type="submission" date="2017-06" db="EMBL/GenBank/DDBJ databases">
        <title>Draft genome sequence of Fusobacterium nucleatum subsp. polymorphum KCOM 1330 (=ChDC F330).</title>
        <authorList>
            <person name="Kook J.-K."/>
            <person name="Park S.-N."/>
            <person name="Lim Y.K."/>
            <person name="Roh H."/>
        </authorList>
    </citation>
    <scope>NUCLEOTIDE SEQUENCE [LARGE SCALE GENOMIC DNA]</scope>
    <source>
        <strain evidence="2">KCOM 1330 (ChDC F330)</strain>
    </source>
</reference>